<keyword evidence="2" id="KW-0732">Signal</keyword>
<accession>A0A420ZCZ5</accession>
<reference evidence="3 4" key="1">
    <citation type="submission" date="2018-06" db="EMBL/GenBank/DDBJ databases">
        <title>Extensive metabolic versatility and redundancy in microbially diverse, dynamic hydrothermal sediments.</title>
        <authorList>
            <person name="Dombrowski N."/>
            <person name="Teske A."/>
            <person name="Baker B.J."/>
        </authorList>
    </citation>
    <scope>NUCLEOTIDE SEQUENCE [LARGE SCALE GENOMIC DNA]</scope>
    <source>
        <strain evidence="3">B79_G16</strain>
    </source>
</reference>
<proteinExistence type="predicted"/>
<evidence type="ECO:0008006" key="5">
    <source>
        <dbReference type="Google" id="ProtNLM"/>
    </source>
</evidence>
<name>A0A420ZCZ5_UNCK3</name>
<dbReference type="Proteomes" id="UP000281261">
    <property type="component" value="Unassembled WGS sequence"/>
</dbReference>
<organism evidence="3 4">
    <name type="scientific">candidate division Kazan bacterium</name>
    <dbReference type="NCBI Taxonomy" id="2202143"/>
    <lineage>
        <taxon>Bacteria</taxon>
        <taxon>Bacteria division Kazan-3B-28</taxon>
    </lineage>
</organism>
<gene>
    <name evidence="3" type="ORF">DRH29_02530</name>
</gene>
<sequence length="118" mass="12207">MKKLLVNSSAVLAAAMTAFPLPAFAQAFPDIPQDSVSVGDNVGQWLRDNILYGIANWLLVIAGALAIIYLIWAGIQYITGVGGGADAAKKQIINAVIGIIIIVLAYAIVTAVISLVGG</sequence>
<comment type="caution">
    <text evidence="3">The sequence shown here is derived from an EMBL/GenBank/DDBJ whole genome shotgun (WGS) entry which is preliminary data.</text>
</comment>
<feature type="transmembrane region" description="Helical" evidence="1">
    <location>
        <begin position="51"/>
        <end position="72"/>
    </location>
</feature>
<dbReference type="InterPro" id="IPR043993">
    <property type="entry name" value="T4SS_pilin"/>
</dbReference>
<evidence type="ECO:0000256" key="2">
    <source>
        <dbReference type="SAM" id="SignalP"/>
    </source>
</evidence>
<evidence type="ECO:0000256" key="1">
    <source>
        <dbReference type="SAM" id="Phobius"/>
    </source>
</evidence>
<evidence type="ECO:0000313" key="3">
    <source>
        <dbReference type="EMBL" id="RLC37275.1"/>
    </source>
</evidence>
<dbReference type="AlphaFoldDB" id="A0A420ZCZ5"/>
<feature type="chain" id="PRO_5019509154" description="TIGR03745 family integrating conjugative element membrane protein" evidence="2">
    <location>
        <begin position="26"/>
        <end position="118"/>
    </location>
</feature>
<protein>
    <recommendedName>
        <fullName evidence="5">TIGR03745 family integrating conjugative element membrane protein</fullName>
    </recommendedName>
</protein>
<dbReference type="EMBL" id="QMNG01000007">
    <property type="protein sequence ID" value="RLC37275.1"/>
    <property type="molecule type" value="Genomic_DNA"/>
</dbReference>
<dbReference type="Pfam" id="PF18895">
    <property type="entry name" value="T4SS_pilin"/>
    <property type="match status" value="1"/>
</dbReference>
<keyword evidence="1" id="KW-0812">Transmembrane</keyword>
<feature type="transmembrane region" description="Helical" evidence="1">
    <location>
        <begin position="92"/>
        <end position="116"/>
    </location>
</feature>
<keyword evidence="1" id="KW-1133">Transmembrane helix</keyword>
<keyword evidence="1" id="KW-0472">Membrane</keyword>
<evidence type="ECO:0000313" key="4">
    <source>
        <dbReference type="Proteomes" id="UP000281261"/>
    </source>
</evidence>
<feature type="signal peptide" evidence="2">
    <location>
        <begin position="1"/>
        <end position="25"/>
    </location>
</feature>